<keyword evidence="1" id="KW-0472">Membrane</keyword>
<protein>
    <submittedName>
        <fullName evidence="2">Uncharacterized protein</fullName>
    </submittedName>
</protein>
<evidence type="ECO:0000313" key="2">
    <source>
        <dbReference type="EMBL" id="ASS74197.1"/>
    </source>
</evidence>
<proteinExistence type="predicted"/>
<reference evidence="2 3" key="1">
    <citation type="journal article" date="2015" name="Int. J. Syst. Evol. Microbiol.">
        <title>Tumebacillus algifaecis sp. nov., isolated from decomposing algal scum.</title>
        <authorList>
            <person name="Wu Y.F."/>
            <person name="Zhang B."/>
            <person name="Xing P."/>
            <person name="Wu Q.L."/>
            <person name="Liu S.J."/>
        </authorList>
    </citation>
    <scope>NUCLEOTIDE SEQUENCE [LARGE SCALE GENOMIC DNA]</scope>
    <source>
        <strain evidence="2 3">THMBR28</strain>
    </source>
</reference>
<keyword evidence="1" id="KW-0812">Transmembrane</keyword>
<keyword evidence="1" id="KW-1133">Transmembrane helix</keyword>
<dbReference type="Gene3D" id="3.30.950.10">
    <property type="entry name" value="Methyltransferase, Cobalt-precorrin-4 Transmethylase, Domain 2"/>
    <property type="match status" value="1"/>
</dbReference>
<gene>
    <name evidence="2" type="ORF">CIG75_03815</name>
</gene>
<name>A0A223CYL1_9BACL</name>
<dbReference type="InterPro" id="IPR014776">
    <property type="entry name" value="4pyrrole_Mease_sub2"/>
</dbReference>
<dbReference type="KEGG" id="tab:CIG75_03815"/>
<feature type="transmembrane region" description="Helical" evidence="1">
    <location>
        <begin position="6"/>
        <end position="25"/>
    </location>
</feature>
<dbReference type="EMBL" id="CP022657">
    <property type="protein sequence ID" value="ASS74197.1"/>
    <property type="molecule type" value="Genomic_DNA"/>
</dbReference>
<dbReference type="Proteomes" id="UP000214688">
    <property type="component" value="Chromosome"/>
</dbReference>
<accession>A0A223CYL1</accession>
<organism evidence="2 3">
    <name type="scientific">Tumebacillus algifaecis</name>
    <dbReference type="NCBI Taxonomy" id="1214604"/>
    <lineage>
        <taxon>Bacteria</taxon>
        <taxon>Bacillati</taxon>
        <taxon>Bacillota</taxon>
        <taxon>Bacilli</taxon>
        <taxon>Bacillales</taxon>
        <taxon>Alicyclobacillaceae</taxon>
        <taxon>Tumebacillus</taxon>
    </lineage>
</organism>
<evidence type="ECO:0000313" key="3">
    <source>
        <dbReference type="Proteomes" id="UP000214688"/>
    </source>
</evidence>
<dbReference type="InterPro" id="IPR035996">
    <property type="entry name" value="4pyrrol_Methylase_sf"/>
</dbReference>
<dbReference type="SUPFAM" id="SSF53790">
    <property type="entry name" value="Tetrapyrrole methylase"/>
    <property type="match status" value="1"/>
</dbReference>
<keyword evidence="3" id="KW-1185">Reference proteome</keyword>
<sequence>MGYATSVWVSLVGAFLYYIVWKLVLTILPEQNTVVGTLETIVDIAREQEIANPSIILVGDVVNLRNGIRWFESDSGS</sequence>
<dbReference type="AlphaFoldDB" id="A0A223CYL1"/>
<evidence type="ECO:0000256" key="1">
    <source>
        <dbReference type="SAM" id="Phobius"/>
    </source>
</evidence>
<dbReference type="GO" id="GO:0008168">
    <property type="term" value="F:methyltransferase activity"/>
    <property type="evidence" value="ECO:0007669"/>
    <property type="project" value="InterPro"/>
</dbReference>